<evidence type="ECO:0000256" key="8">
    <source>
        <dbReference type="ARBA" id="ARBA00023027"/>
    </source>
</evidence>
<sequence length="290" mass="31914">MKITDVLQSDKITLSMEVFPPKTTTAVEKVNEAVREIAALKPDFMSVTYGAAGGKNSKYTIQIAQDIKDSYGVNSIAHLTCLSSTRETVENQIGLMRDAGIENILALRGDIPKEADFPLPDQFHYAAELVREIKRLAPDMCIGGACYPEGHPEASSKAEDILHIKEKVDAGCEFLTTQMFFDNSIFYNYLYRLREAGILVPIIAGIMPITRKNQVARSIQLSGSCVPARFKSIVDWFGDEPAKMKQAGIAYATDQIIDLIANGVKHIHVYTMNDPEVAAGIQNNLSEIIG</sequence>
<dbReference type="NCBIfam" id="TIGR00676">
    <property type="entry name" value="fadh2"/>
    <property type="match status" value="1"/>
</dbReference>
<comment type="cofactor">
    <cofactor evidence="1 12">
        <name>FAD</name>
        <dbReference type="ChEBI" id="CHEBI:57692"/>
    </cofactor>
</comment>
<keyword evidence="5 12" id="KW-0285">Flavoprotein</keyword>
<evidence type="ECO:0000256" key="12">
    <source>
        <dbReference type="RuleBase" id="RU003862"/>
    </source>
</evidence>
<proteinExistence type="inferred from homology"/>
<dbReference type="Gene3D" id="3.20.20.220">
    <property type="match status" value="1"/>
</dbReference>
<keyword evidence="8" id="KW-0520">NAD</keyword>
<dbReference type="PANTHER" id="PTHR45754">
    <property type="entry name" value="METHYLENETETRAHYDROFOLATE REDUCTASE"/>
    <property type="match status" value="1"/>
</dbReference>
<evidence type="ECO:0000256" key="10">
    <source>
        <dbReference type="ARBA" id="ARBA00034478"/>
    </source>
</evidence>
<evidence type="ECO:0000256" key="3">
    <source>
        <dbReference type="ARBA" id="ARBA00006743"/>
    </source>
</evidence>
<dbReference type="GO" id="GO:0004489">
    <property type="term" value="F:methylenetetrahydrofolate reductase [NAD(P)H] activity"/>
    <property type="evidence" value="ECO:0007669"/>
    <property type="project" value="UniProtKB-EC"/>
</dbReference>
<evidence type="ECO:0000256" key="5">
    <source>
        <dbReference type="ARBA" id="ARBA00022630"/>
    </source>
</evidence>
<comment type="catalytic activity">
    <reaction evidence="11">
        <text>(6S)-5-methyl-5,6,7,8-tetrahydrofolate + NAD(+) = (6R)-5,10-methylene-5,6,7,8-tetrahydrofolate + NADH + H(+)</text>
        <dbReference type="Rhea" id="RHEA:19821"/>
        <dbReference type="ChEBI" id="CHEBI:15378"/>
        <dbReference type="ChEBI" id="CHEBI:15636"/>
        <dbReference type="ChEBI" id="CHEBI:18608"/>
        <dbReference type="ChEBI" id="CHEBI:57540"/>
        <dbReference type="ChEBI" id="CHEBI:57945"/>
        <dbReference type="EC" id="1.5.1.54"/>
    </reaction>
    <physiologicalReaction direction="right-to-left" evidence="11">
        <dbReference type="Rhea" id="RHEA:19823"/>
    </physiologicalReaction>
</comment>
<evidence type="ECO:0000256" key="7">
    <source>
        <dbReference type="ARBA" id="ARBA00023002"/>
    </source>
</evidence>
<comment type="caution">
    <text evidence="13">The sequence shown here is derived from an EMBL/GenBank/DDBJ whole genome shotgun (WGS) entry which is preliminary data.</text>
</comment>
<keyword evidence="7 12" id="KW-0560">Oxidoreductase</keyword>
<evidence type="ECO:0000256" key="4">
    <source>
        <dbReference type="ARBA" id="ARBA00022605"/>
    </source>
</evidence>
<reference evidence="13 14" key="1">
    <citation type="submission" date="2020-08" db="EMBL/GenBank/DDBJ databases">
        <title>Genome public.</title>
        <authorList>
            <person name="Liu C."/>
            <person name="Sun Q."/>
        </authorList>
    </citation>
    <scope>NUCLEOTIDE SEQUENCE [LARGE SCALE GENOMIC DNA]</scope>
    <source>
        <strain evidence="13 14">NSJ-37</strain>
    </source>
</reference>
<evidence type="ECO:0000256" key="6">
    <source>
        <dbReference type="ARBA" id="ARBA00022827"/>
    </source>
</evidence>
<comment type="pathway">
    <text evidence="2 12">One-carbon metabolism; tetrahydrofolate interconversion.</text>
</comment>
<dbReference type="CDD" id="cd00537">
    <property type="entry name" value="MTHFR"/>
    <property type="match status" value="1"/>
</dbReference>
<accession>A0ABR7N1J6</accession>
<dbReference type="Pfam" id="PF02219">
    <property type="entry name" value="MTHFR"/>
    <property type="match status" value="1"/>
</dbReference>
<dbReference type="InterPro" id="IPR029041">
    <property type="entry name" value="FAD-linked_oxidoreductase-like"/>
</dbReference>
<evidence type="ECO:0000256" key="2">
    <source>
        <dbReference type="ARBA" id="ARBA00004777"/>
    </source>
</evidence>
<dbReference type="InterPro" id="IPR004620">
    <property type="entry name" value="MTHF_reductase_bac"/>
</dbReference>
<dbReference type="EMBL" id="JACRSX010000003">
    <property type="protein sequence ID" value="MBC8561922.1"/>
    <property type="molecule type" value="Genomic_DNA"/>
</dbReference>
<comment type="pathway">
    <text evidence="10">Amino-acid biosynthesis; L-methionine biosynthesis via de novo pathway.</text>
</comment>
<evidence type="ECO:0000313" key="14">
    <source>
        <dbReference type="Proteomes" id="UP000606193"/>
    </source>
</evidence>
<keyword evidence="9" id="KW-0486">Methionine biosynthesis</keyword>
<dbReference type="InterPro" id="IPR003171">
    <property type="entry name" value="Mehydrof_redctse-like"/>
</dbReference>
<evidence type="ECO:0000256" key="1">
    <source>
        <dbReference type="ARBA" id="ARBA00001974"/>
    </source>
</evidence>
<gene>
    <name evidence="13" type="primary">metF</name>
    <name evidence="13" type="ORF">H8704_04625</name>
</gene>
<dbReference type="SUPFAM" id="SSF51730">
    <property type="entry name" value="FAD-linked oxidoreductase"/>
    <property type="match status" value="1"/>
</dbReference>
<organism evidence="13 14">
    <name type="scientific">Jutongia huaianensis</name>
    <dbReference type="NCBI Taxonomy" id="2763668"/>
    <lineage>
        <taxon>Bacteria</taxon>
        <taxon>Bacillati</taxon>
        <taxon>Bacillota</taxon>
        <taxon>Clostridia</taxon>
        <taxon>Lachnospirales</taxon>
        <taxon>Lachnospiraceae</taxon>
        <taxon>Jutongia</taxon>
    </lineage>
</organism>
<keyword evidence="14" id="KW-1185">Reference proteome</keyword>
<keyword evidence="4" id="KW-0028">Amino-acid biosynthesis</keyword>
<comment type="similarity">
    <text evidence="3 12">Belongs to the methylenetetrahydrofolate reductase family.</text>
</comment>
<evidence type="ECO:0000313" key="13">
    <source>
        <dbReference type="EMBL" id="MBC8561922.1"/>
    </source>
</evidence>
<protein>
    <recommendedName>
        <fullName evidence="12">Methylenetetrahydrofolate reductase</fullName>
        <ecNumber evidence="12">1.5.1.54</ecNumber>
    </recommendedName>
</protein>
<dbReference type="Proteomes" id="UP000606193">
    <property type="component" value="Unassembled WGS sequence"/>
</dbReference>
<dbReference type="PANTHER" id="PTHR45754:SF3">
    <property type="entry name" value="METHYLENETETRAHYDROFOLATE REDUCTASE (NADPH)"/>
    <property type="match status" value="1"/>
</dbReference>
<dbReference type="RefSeq" id="WP_022465031.1">
    <property type="nucleotide sequence ID" value="NZ_JACRSX010000003.1"/>
</dbReference>
<name>A0ABR7N1J6_9FIRM</name>
<keyword evidence="6 12" id="KW-0274">FAD</keyword>
<evidence type="ECO:0000256" key="11">
    <source>
        <dbReference type="ARBA" id="ARBA00048628"/>
    </source>
</evidence>
<dbReference type="EC" id="1.5.1.54" evidence="12"/>
<evidence type="ECO:0000256" key="9">
    <source>
        <dbReference type="ARBA" id="ARBA00023167"/>
    </source>
</evidence>